<dbReference type="GO" id="GO:0009827">
    <property type="term" value="P:plant-type cell wall modification"/>
    <property type="evidence" value="ECO:0000318"/>
    <property type="project" value="GO_Central"/>
</dbReference>
<dbReference type="Gramene" id="rna10613">
    <property type="protein sequence ID" value="RHN74526.1"/>
    <property type="gene ID" value="gene10613"/>
</dbReference>
<protein>
    <submittedName>
        <fullName evidence="2">Plant invertase/pectin methylesterase inhibitor</fullName>
    </submittedName>
    <submittedName>
        <fullName evidence="3">Putative pectinesterase inhibitor domain-containing protein</fullName>
    </submittedName>
</protein>
<dbReference type="InterPro" id="IPR006501">
    <property type="entry name" value="Pectinesterase_inhib_dom"/>
</dbReference>
<reference evidence="2 5" key="2">
    <citation type="journal article" date="2014" name="BMC Genomics">
        <title>An improved genome release (version Mt4.0) for the model legume Medicago truncatula.</title>
        <authorList>
            <person name="Tang H."/>
            <person name="Krishnakumar V."/>
            <person name="Bidwell S."/>
            <person name="Rosen B."/>
            <person name="Chan A."/>
            <person name="Zhou S."/>
            <person name="Gentzbittel L."/>
            <person name="Childs K.L."/>
            <person name="Yandell M."/>
            <person name="Gundlach H."/>
            <person name="Mayer K.F."/>
            <person name="Schwartz D.C."/>
            <person name="Town C.D."/>
        </authorList>
    </citation>
    <scope>GENOME REANNOTATION</scope>
    <source>
        <strain evidence="2">A17</strain>
        <strain evidence="4 5">cv. Jemalong A17</strain>
    </source>
</reference>
<dbReference type="EMBL" id="PSQE01000002">
    <property type="protein sequence ID" value="RHN74526.1"/>
    <property type="molecule type" value="Genomic_DNA"/>
</dbReference>
<dbReference type="NCBIfam" id="TIGR01614">
    <property type="entry name" value="PME_inhib"/>
    <property type="match status" value="1"/>
</dbReference>
<gene>
    <name evidence="4" type="primary">25486979</name>
    <name evidence="2" type="ordered locus">MTR_2g067530</name>
    <name evidence="3" type="ORF">MtrunA17_Chr2g0311371</name>
</gene>
<dbReference type="Proteomes" id="UP000002051">
    <property type="component" value="Chromosome 2"/>
</dbReference>
<evidence type="ECO:0000313" key="5">
    <source>
        <dbReference type="Proteomes" id="UP000002051"/>
    </source>
</evidence>
<dbReference type="HOGENOM" id="CLU_126224_0_0_1"/>
<reference evidence="4" key="3">
    <citation type="submission" date="2015-04" db="UniProtKB">
        <authorList>
            <consortium name="EnsemblPlants"/>
        </authorList>
    </citation>
    <scope>IDENTIFICATION</scope>
    <source>
        <strain evidence="4">cv. Jemalong A17</strain>
    </source>
</reference>
<sequence>MAFFLDKQREMLLLLLLLLMLLILSPPLIQADLNLIKTLCRNSDTPATCMKCVTSSENALVLNSVGIATSLVDCTDDQAKILGASMEELATNSSNDTRKPIYQTCANDYRRNIPPFLVSAKFSLREHNYEAAEYYVLKARRLDLYCHRDIESYKDEVQDEVYFNMTRFEEFADSACRIIEKIYA</sequence>
<dbReference type="AlphaFoldDB" id="A0A072V9L1"/>
<reference evidence="2 5" key="1">
    <citation type="journal article" date="2011" name="Nature">
        <title>The Medicago genome provides insight into the evolution of rhizobial symbioses.</title>
        <authorList>
            <person name="Young N.D."/>
            <person name="Debelle F."/>
            <person name="Oldroyd G.E."/>
            <person name="Geurts R."/>
            <person name="Cannon S.B."/>
            <person name="Udvardi M.K."/>
            <person name="Benedito V.A."/>
            <person name="Mayer K.F."/>
            <person name="Gouzy J."/>
            <person name="Schoof H."/>
            <person name="Van de Peer Y."/>
            <person name="Proost S."/>
            <person name="Cook D.R."/>
            <person name="Meyers B.C."/>
            <person name="Spannagl M."/>
            <person name="Cheung F."/>
            <person name="De Mita S."/>
            <person name="Krishnakumar V."/>
            <person name="Gundlach H."/>
            <person name="Zhou S."/>
            <person name="Mudge J."/>
            <person name="Bharti A.K."/>
            <person name="Murray J.D."/>
            <person name="Naoumkina M.A."/>
            <person name="Rosen B."/>
            <person name="Silverstein K.A."/>
            <person name="Tang H."/>
            <person name="Rombauts S."/>
            <person name="Zhao P.X."/>
            <person name="Zhou P."/>
            <person name="Barbe V."/>
            <person name="Bardou P."/>
            <person name="Bechner M."/>
            <person name="Bellec A."/>
            <person name="Berger A."/>
            <person name="Berges H."/>
            <person name="Bidwell S."/>
            <person name="Bisseling T."/>
            <person name="Choisne N."/>
            <person name="Couloux A."/>
            <person name="Denny R."/>
            <person name="Deshpande S."/>
            <person name="Dai X."/>
            <person name="Doyle J.J."/>
            <person name="Dudez A.M."/>
            <person name="Farmer A.D."/>
            <person name="Fouteau S."/>
            <person name="Franken C."/>
            <person name="Gibelin C."/>
            <person name="Gish J."/>
            <person name="Goldstein S."/>
            <person name="Gonzalez A.J."/>
            <person name="Green P.J."/>
            <person name="Hallab A."/>
            <person name="Hartog M."/>
            <person name="Hua A."/>
            <person name="Humphray S.J."/>
            <person name="Jeong D.H."/>
            <person name="Jing Y."/>
            <person name="Jocker A."/>
            <person name="Kenton S.M."/>
            <person name="Kim D.J."/>
            <person name="Klee K."/>
            <person name="Lai H."/>
            <person name="Lang C."/>
            <person name="Lin S."/>
            <person name="Macmil S.L."/>
            <person name="Magdelenat G."/>
            <person name="Matthews L."/>
            <person name="McCorrison J."/>
            <person name="Monaghan E.L."/>
            <person name="Mun J.H."/>
            <person name="Najar F.Z."/>
            <person name="Nicholson C."/>
            <person name="Noirot C."/>
            <person name="O'Bleness M."/>
            <person name="Paule C.R."/>
            <person name="Poulain J."/>
            <person name="Prion F."/>
            <person name="Qin B."/>
            <person name="Qu C."/>
            <person name="Retzel E.F."/>
            <person name="Riddle C."/>
            <person name="Sallet E."/>
            <person name="Samain S."/>
            <person name="Samson N."/>
            <person name="Sanders I."/>
            <person name="Saurat O."/>
            <person name="Scarpelli C."/>
            <person name="Schiex T."/>
            <person name="Segurens B."/>
            <person name="Severin A.J."/>
            <person name="Sherrier D.J."/>
            <person name="Shi R."/>
            <person name="Sims S."/>
            <person name="Singer S.R."/>
            <person name="Sinharoy S."/>
            <person name="Sterck L."/>
            <person name="Viollet A."/>
            <person name="Wang B.B."/>
            <person name="Wang K."/>
            <person name="Wang M."/>
            <person name="Wang X."/>
            <person name="Warfsmann J."/>
            <person name="Weissenbach J."/>
            <person name="White D.D."/>
            <person name="White J.D."/>
            <person name="Wiley G.B."/>
            <person name="Wincker P."/>
            <person name="Xing Y."/>
            <person name="Yang L."/>
            <person name="Yao Z."/>
            <person name="Ying F."/>
            <person name="Zhai J."/>
            <person name="Zhou L."/>
            <person name="Zuber A."/>
            <person name="Denarie J."/>
            <person name="Dixon R.A."/>
            <person name="May G.D."/>
            <person name="Schwartz D.C."/>
            <person name="Rogers J."/>
            <person name="Quetier F."/>
            <person name="Town C.D."/>
            <person name="Roe B.A."/>
        </authorList>
    </citation>
    <scope>NUCLEOTIDE SEQUENCE [LARGE SCALE GENOMIC DNA]</scope>
    <source>
        <strain evidence="2">A17</strain>
        <strain evidence="4 5">cv. Jemalong A17</strain>
    </source>
</reference>
<keyword evidence="1" id="KW-0732">Signal</keyword>
<proteinExistence type="predicted"/>
<dbReference type="KEGG" id="mtr:25486979"/>
<evidence type="ECO:0000256" key="1">
    <source>
        <dbReference type="SAM" id="SignalP"/>
    </source>
</evidence>
<keyword evidence="5" id="KW-1185">Reference proteome</keyword>
<name>A0A072V9L1_MEDTR</name>
<dbReference type="EnsemblPlants" id="KEH38301">
    <property type="protein sequence ID" value="KEH38301"/>
    <property type="gene ID" value="MTR_2g067530"/>
</dbReference>
<feature type="chain" id="PRO_5014500430" evidence="1">
    <location>
        <begin position="32"/>
        <end position="184"/>
    </location>
</feature>
<dbReference type="InterPro" id="IPR035513">
    <property type="entry name" value="Invertase/methylesterase_inhib"/>
</dbReference>
<reference evidence="3" key="4">
    <citation type="journal article" date="2018" name="Nat. Plants">
        <title>Whole-genome landscape of Medicago truncatula symbiotic genes.</title>
        <authorList>
            <person name="Pecrix Y."/>
            <person name="Gamas P."/>
            <person name="Carrere S."/>
        </authorList>
    </citation>
    <scope>NUCLEOTIDE SEQUENCE</scope>
    <source>
        <tissue evidence="3">Leaves</tissue>
    </source>
</reference>
<accession>A0A072V9L1</accession>
<dbReference type="EMBL" id="CM001218">
    <property type="protein sequence ID" value="KEH38301.1"/>
    <property type="molecule type" value="Genomic_DNA"/>
</dbReference>
<evidence type="ECO:0000313" key="4">
    <source>
        <dbReference type="EnsemblPlants" id="KEH38301"/>
    </source>
</evidence>
<organism evidence="2 5">
    <name type="scientific">Medicago truncatula</name>
    <name type="common">Barrel medic</name>
    <name type="synonym">Medicago tribuloides</name>
    <dbReference type="NCBI Taxonomy" id="3880"/>
    <lineage>
        <taxon>Eukaryota</taxon>
        <taxon>Viridiplantae</taxon>
        <taxon>Streptophyta</taxon>
        <taxon>Embryophyta</taxon>
        <taxon>Tracheophyta</taxon>
        <taxon>Spermatophyta</taxon>
        <taxon>Magnoliopsida</taxon>
        <taxon>eudicotyledons</taxon>
        <taxon>Gunneridae</taxon>
        <taxon>Pentapetalae</taxon>
        <taxon>rosids</taxon>
        <taxon>fabids</taxon>
        <taxon>Fabales</taxon>
        <taxon>Fabaceae</taxon>
        <taxon>Papilionoideae</taxon>
        <taxon>50 kb inversion clade</taxon>
        <taxon>NPAAA clade</taxon>
        <taxon>Hologalegina</taxon>
        <taxon>IRL clade</taxon>
        <taxon>Trifolieae</taxon>
        <taxon>Medicago</taxon>
    </lineage>
</organism>
<evidence type="ECO:0000313" key="3">
    <source>
        <dbReference type="EMBL" id="RHN74526.1"/>
    </source>
</evidence>
<feature type="signal peptide" evidence="1">
    <location>
        <begin position="1"/>
        <end position="31"/>
    </location>
</feature>
<dbReference type="OrthoDB" id="1866975at2759"/>
<dbReference type="GO" id="GO:0004857">
    <property type="term" value="F:enzyme inhibitor activity"/>
    <property type="evidence" value="ECO:0000318"/>
    <property type="project" value="GO_Central"/>
</dbReference>
<dbReference type="SUPFAM" id="SSF101148">
    <property type="entry name" value="Plant invertase/pectin methylesterase inhibitor"/>
    <property type="match status" value="1"/>
</dbReference>
<dbReference type="GO" id="GO:0009505">
    <property type="term" value="C:plant-type cell wall"/>
    <property type="evidence" value="ECO:0000318"/>
    <property type="project" value="GO_Central"/>
</dbReference>
<dbReference type="Gene3D" id="1.20.140.40">
    <property type="entry name" value="Invertase/pectin methylesterase inhibitor family protein"/>
    <property type="match status" value="1"/>
</dbReference>
<dbReference type="Proteomes" id="UP000265566">
    <property type="component" value="Chromosome 2"/>
</dbReference>
<evidence type="ECO:0000313" key="2">
    <source>
        <dbReference type="EMBL" id="KEH38301.1"/>
    </source>
</evidence>